<feature type="chain" id="PRO_5039372770" evidence="1">
    <location>
        <begin position="26"/>
        <end position="319"/>
    </location>
</feature>
<dbReference type="Gene3D" id="3.30.457.10">
    <property type="entry name" value="Copper amine oxidase-like, N-terminal domain"/>
    <property type="match status" value="1"/>
</dbReference>
<organism evidence="3 4">
    <name type="scientific">Candidatus Fimicola merdigallinarum</name>
    <dbReference type="NCBI Taxonomy" id="2840819"/>
    <lineage>
        <taxon>Bacteria</taxon>
        <taxon>Bacillati</taxon>
        <taxon>Bacillota</taxon>
        <taxon>Clostridia</taxon>
        <taxon>Lachnospirales</taxon>
        <taxon>Lachnospiraceae</taxon>
        <taxon>Lachnospiraceae incertae sedis</taxon>
        <taxon>Candidatus Fimicola</taxon>
    </lineage>
</organism>
<proteinExistence type="predicted"/>
<gene>
    <name evidence="3" type="ORF">IAC55_06675</name>
</gene>
<dbReference type="InterPro" id="IPR012854">
    <property type="entry name" value="Cu_amine_oxidase-like_N"/>
</dbReference>
<evidence type="ECO:0000259" key="2">
    <source>
        <dbReference type="Pfam" id="PF07833"/>
    </source>
</evidence>
<sequence length="319" mass="34283">MKKNLGRIILSSLAIASMLSMTAFANNDVATDELKPIAIEDIIPISAVEVNEVTKDYTTEGGKITSITTKTVEDVEYATIVVENDNMGMVFTTKVSTVVYDSKDGSIKTVKDLTEGMEITAVLPANSIMTMSLPPMTPDALAFVINQEGTSVKVDKFDDELLSEDKTLMLNIAEDTSIVSVTGSRQILTAEDIKGSNALVIYGATTRSLPAQTTPIKVVLLPEEIVKEEVVEDTTQPVPEPKAVSALVALREVSVSAGFEVKWTSNEAPVVIEKDGTSIEVTLGSTKFTVNGEDKNFEIPVSLKDGTMMVSEEILGLLK</sequence>
<reference evidence="3" key="1">
    <citation type="submission" date="2020-10" db="EMBL/GenBank/DDBJ databases">
        <authorList>
            <person name="Gilroy R."/>
        </authorList>
    </citation>
    <scope>NUCLEOTIDE SEQUENCE</scope>
    <source>
        <strain evidence="3">F6-4510</strain>
    </source>
</reference>
<evidence type="ECO:0000256" key="1">
    <source>
        <dbReference type="SAM" id="SignalP"/>
    </source>
</evidence>
<dbReference type="AlphaFoldDB" id="A0A9D9DVQ0"/>
<keyword evidence="1" id="KW-0732">Signal</keyword>
<comment type="caution">
    <text evidence="3">The sequence shown here is derived from an EMBL/GenBank/DDBJ whole genome shotgun (WGS) entry which is preliminary data.</text>
</comment>
<dbReference type="Pfam" id="PF07833">
    <property type="entry name" value="Cu_amine_oxidN1"/>
    <property type="match status" value="1"/>
</dbReference>
<dbReference type="SUPFAM" id="SSF55383">
    <property type="entry name" value="Copper amine oxidase, domain N"/>
    <property type="match status" value="1"/>
</dbReference>
<dbReference type="EMBL" id="JADIMX010000125">
    <property type="protein sequence ID" value="MBO8434987.1"/>
    <property type="molecule type" value="Genomic_DNA"/>
</dbReference>
<evidence type="ECO:0000313" key="3">
    <source>
        <dbReference type="EMBL" id="MBO8434987.1"/>
    </source>
</evidence>
<dbReference type="Proteomes" id="UP000823611">
    <property type="component" value="Unassembled WGS sequence"/>
</dbReference>
<accession>A0A9D9DVQ0</accession>
<evidence type="ECO:0000313" key="4">
    <source>
        <dbReference type="Proteomes" id="UP000823611"/>
    </source>
</evidence>
<feature type="domain" description="Copper amine oxidase-like N-terminal" evidence="2">
    <location>
        <begin position="243"/>
        <end position="312"/>
    </location>
</feature>
<name>A0A9D9DVQ0_9FIRM</name>
<reference evidence="3" key="2">
    <citation type="journal article" date="2021" name="PeerJ">
        <title>Extensive microbial diversity within the chicken gut microbiome revealed by metagenomics and culture.</title>
        <authorList>
            <person name="Gilroy R."/>
            <person name="Ravi A."/>
            <person name="Getino M."/>
            <person name="Pursley I."/>
            <person name="Horton D.L."/>
            <person name="Alikhan N.F."/>
            <person name="Baker D."/>
            <person name="Gharbi K."/>
            <person name="Hall N."/>
            <person name="Watson M."/>
            <person name="Adriaenssens E.M."/>
            <person name="Foster-Nyarko E."/>
            <person name="Jarju S."/>
            <person name="Secka A."/>
            <person name="Antonio M."/>
            <person name="Oren A."/>
            <person name="Chaudhuri R.R."/>
            <person name="La Ragione R."/>
            <person name="Hildebrand F."/>
            <person name="Pallen M.J."/>
        </authorList>
    </citation>
    <scope>NUCLEOTIDE SEQUENCE</scope>
    <source>
        <strain evidence="3">F6-4510</strain>
    </source>
</reference>
<protein>
    <submittedName>
        <fullName evidence="3">Copper amine oxidase N-terminal domain-containing protein</fullName>
    </submittedName>
</protein>
<dbReference type="InterPro" id="IPR036582">
    <property type="entry name" value="Mao_N_sf"/>
</dbReference>
<feature type="signal peptide" evidence="1">
    <location>
        <begin position="1"/>
        <end position="25"/>
    </location>
</feature>